<reference evidence="3" key="1">
    <citation type="journal article" date="2021" name="Mol. Plant Microbe Interact.">
        <title>Complete Genome Sequence of the Plant-Pathogenic Fungus Colletotrichum lupini.</title>
        <authorList>
            <person name="Baroncelli R."/>
            <person name="Pensec F."/>
            <person name="Da Lio D."/>
            <person name="Boufleur T."/>
            <person name="Vicente I."/>
            <person name="Sarrocco S."/>
            <person name="Picot A."/>
            <person name="Baraldi E."/>
            <person name="Sukno S."/>
            <person name="Thon M."/>
            <person name="Le Floch G."/>
        </authorList>
    </citation>
    <scope>NUCLEOTIDE SEQUENCE</scope>
    <source>
        <strain evidence="3">IMI 504893</strain>
    </source>
</reference>
<protein>
    <submittedName>
        <fullName evidence="3">Uncharacterized protein</fullName>
    </submittedName>
</protein>
<accession>A0A9Q8ST87</accession>
<keyword evidence="2" id="KW-1133">Transmembrane helix</keyword>
<feature type="region of interest" description="Disordered" evidence="1">
    <location>
        <begin position="151"/>
        <end position="177"/>
    </location>
</feature>
<dbReference type="EMBL" id="CP019476">
    <property type="protein sequence ID" value="UQC83157.1"/>
    <property type="molecule type" value="Genomic_DNA"/>
</dbReference>
<gene>
    <name evidence="3" type="ORF">CLUP02_08651</name>
</gene>
<evidence type="ECO:0000313" key="3">
    <source>
        <dbReference type="EMBL" id="UQC83157.1"/>
    </source>
</evidence>
<dbReference type="GeneID" id="73342646"/>
<feature type="transmembrane region" description="Helical" evidence="2">
    <location>
        <begin position="26"/>
        <end position="45"/>
    </location>
</feature>
<dbReference type="AlphaFoldDB" id="A0A9Q8ST87"/>
<keyword evidence="2" id="KW-0472">Membrane</keyword>
<name>A0A9Q8ST87_9PEZI</name>
<evidence type="ECO:0000313" key="4">
    <source>
        <dbReference type="Proteomes" id="UP000830671"/>
    </source>
</evidence>
<proteinExistence type="predicted"/>
<keyword evidence="2" id="KW-0812">Transmembrane</keyword>
<dbReference type="RefSeq" id="XP_049144779.1">
    <property type="nucleotide sequence ID" value="XM_049287636.1"/>
</dbReference>
<evidence type="ECO:0000256" key="2">
    <source>
        <dbReference type="SAM" id="Phobius"/>
    </source>
</evidence>
<evidence type="ECO:0000256" key="1">
    <source>
        <dbReference type="SAM" id="MobiDB-lite"/>
    </source>
</evidence>
<dbReference type="KEGG" id="clup:CLUP02_08651"/>
<organism evidence="3 4">
    <name type="scientific">Colletotrichum lupini</name>
    <dbReference type="NCBI Taxonomy" id="145971"/>
    <lineage>
        <taxon>Eukaryota</taxon>
        <taxon>Fungi</taxon>
        <taxon>Dikarya</taxon>
        <taxon>Ascomycota</taxon>
        <taxon>Pezizomycotina</taxon>
        <taxon>Sordariomycetes</taxon>
        <taxon>Hypocreomycetidae</taxon>
        <taxon>Glomerellales</taxon>
        <taxon>Glomerellaceae</taxon>
        <taxon>Colletotrichum</taxon>
        <taxon>Colletotrichum acutatum species complex</taxon>
    </lineage>
</organism>
<sequence length="177" mass="19894">MTHFAASMDLTQHLRHLQHLLTYRTLFFPIMIFFYLIQAACRWILQPLRLSMCSEVVVMVEAEAIAPASLDARAKMLPDPIPTFFFALRQCTALIDGLPFCLRAQPITHSQAPGLKAPMQRASSLSLSRLALAQLSSSRYENLRTLPRMHSSGANTYVTKRKGRGHKRTQGTPVSNL</sequence>
<feature type="compositionally biased region" description="Basic residues" evidence="1">
    <location>
        <begin position="159"/>
        <end position="169"/>
    </location>
</feature>
<dbReference type="Proteomes" id="UP000830671">
    <property type="component" value="Chromosome 4"/>
</dbReference>
<keyword evidence="4" id="KW-1185">Reference proteome</keyword>